<reference evidence="4" key="1">
    <citation type="submission" date="2020-10" db="EMBL/GenBank/DDBJ databases">
        <title>Genome Sequence of Monilinia vaccinii-corymbosi Sheds Light on Mummy Berry Disease Infection of Blueberry and Mating Type.</title>
        <authorList>
            <person name="Yow A.G."/>
            <person name="Zhang Y."/>
            <person name="Bansal K."/>
            <person name="Eacker S.M."/>
            <person name="Sullivan S."/>
            <person name="Liachko I."/>
            <person name="Cubeta M.A."/>
            <person name="Rollins J.A."/>
            <person name="Ashrafi H."/>
        </authorList>
    </citation>
    <scope>NUCLEOTIDE SEQUENCE</scope>
    <source>
        <strain evidence="4">RL-1</strain>
    </source>
</reference>
<name>A0A8A3PCN8_9HELO</name>
<feature type="compositionally biased region" description="Polar residues" evidence="2">
    <location>
        <begin position="722"/>
        <end position="734"/>
    </location>
</feature>
<keyword evidence="5" id="KW-1185">Reference proteome</keyword>
<evidence type="ECO:0000313" key="5">
    <source>
        <dbReference type="Proteomes" id="UP000672032"/>
    </source>
</evidence>
<sequence length="1080" mass="118284">MRAPTLLTSALVVETQYLWCWSVIELLNGEGAGAVSTGTESSGVEKLVGIVCEWSGLTVTHKNEAGVLTDFYYDSLGRPIRTVTSRGTAYEAEQRQEYTILGTNNGSLRTETDAKGLQTRYITGGLDRLRQVEQQDPEDQVFRLIQENSYNAQDQHIATSEIDWLRGSDSPVEQRIHKSMEYDDWGNVYRVTENSGLRTISQTDPITNTKVEGIEGEGITKTKLNLFGAPTQVALYHRDDTLYSKIEYTYDGLNRLVSQVDNLGRTTQHKLDSFDRVVETILPSSRVVKTEYASHTTAVLPTSVKLNEKTVGEQSFDGLGRITRKSVSTRITRQAYSGTSPEPSQITNPNGEQYSLSYQPALNDAVTQLSSSSHPDTYRYDSKTAAPLQLSGSFSTHDFQYQASGLLSQENIHITEDQTYTTHYTHRMSGKLQQYTDSNGKIRATQYDAFGRPQKVVQGRLSVSFAYDNASRVTQTRVEDAEKNTTIRTLLTYDDFGRETKRSVYKGESTLLYDLSQTYNGIGFVASRRQERDGSLLRSESFEYDVHNHLINYQCRGSQSPADKKGNRLQSQSFVFDDYDNIVVYDPTQLIQITNTHPSYPSQVNLEYDASGCLTRDEEGRRLEYDNMSRLIRVRDADSNILAQYLYDAAGKLVCQKVPNQPDTNLFYRGSLIAVKKGDDLVSYLSHGSEYWGETTSQQDGSTQTRLWASDGHQSVLAELDSQTPDQIQDQQYTPYGYSGSESGASSSIGFNGQWKDPVTGWYHLGNGYRVYNPQLQRFNTPDPWSPFASGEINPYAYSLGDPINRMDPDGHFSIFGMNFGWKDLIMTAVGIAVSLGIGILTGGATIAIQIGVGIAAGIASDVLSGIVGDLVEGNSITWKSVGLDALGGLVGGVFGESGGMALKSAIKGAKALPMTLNKVVGRAGSFNLIQGVAGKAVKTGLAATVKSGLRSTARGLIIATVASKTLVPIMVPDDQDEGQQSEGGSSSLPTNSGGDTNSTNPLGRSGPVQVGSQPFYLDRGSSITRDIIRPLMKDSDDTAISTSFMGNYSGIDTSAGRSAVANLLNRNVRFTYGPFTDGQ</sequence>
<evidence type="ECO:0000256" key="2">
    <source>
        <dbReference type="SAM" id="MobiDB-lite"/>
    </source>
</evidence>
<dbReference type="InterPro" id="IPR031325">
    <property type="entry name" value="RHS_repeat"/>
</dbReference>
<feature type="region of interest" description="Disordered" evidence="2">
    <location>
        <begin position="330"/>
        <end position="353"/>
    </location>
</feature>
<feature type="compositionally biased region" description="Polar residues" evidence="2">
    <location>
        <begin position="989"/>
        <end position="1003"/>
    </location>
</feature>
<gene>
    <name evidence="4" type="ORF">DSL72_002428</name>
</gene>
<proteinExistence type="predicted"/>
<evidence type="ECO:0000256" key="1">
    <source>
        <dbReference type="ARBA" id="ARBA00022737"/>
    </source>
</evidence>
<dbReference type="Proteomes" id="UP000672032">
    <property type="component" value="Chromosome 3"/>
</dbReference>
<dbReference type="OrthoDB" id="442731at2759"/>
<feature type="domain" description="Teneurin-like YD-shell" evidence="3">
    <location>
        <begin position="483"/>
        <end position="785"/>
    </location>
</feature>
<dbReference type="NCBIfam" id="TIGR03696">
    <property type="entry name" value="Rhs_assc_core"/>
    <property type="match status" value="1"/>
</dbReference>
<accession>A0A8A3PCN8</accession>
<dbReference type="EMBL" id="CP063407">
    <property type="protein sequence ID" value="QSZ32848.1"/>
    <property type="molecule type" value="Genomic_DNA"/>
</dbReference>
<dbReference type="InterPro" id="IPR056823">
    <property type="entry name" value="TEN-like_YD-shell"/>
</dbReference>
<dbReference type="InterPro" id="IPR050708">
    <property type="entry name" value="T6SS_VgrG/RHS"/>
</dbReference>
<evidence type="ECO:0000313" key="4">
    <source>
        <dbReference type="EMBL" id="QSZ32848.1"/>
    </source>
</evidence>
<dbReference type="InterPro" id="IPR022385">
    <property type="entry name" value="Rhs_assc_core"/>
</dbReference>
<dbReference type="Gene3D" id="2.180.10.10">
    <property type="entry name" value="RHS repeat-associated core"/>
    <property type="match status" value="2"/>
</dbReference>
<organism evidence="4 5">
    <name type="scientific">Monilinia vaccinii-corymbosi</name>
    <dbReference type="NCBI Taxonomy" id="61207"/>
    <lineage>
        <taxon>Eukaryota</taxon>
        <taxon>Fungi</taxon>
        <taxon>Dikarya</taxon>
        <taxon>Ascomycota</taxon>
        <taxon>Pezizomycotina</taxon>
        <taxon>Leotiomycetes</taxon>
        <taxon>Helotiales</taxon>
        <taxon>Sclerotiniaceae</taxon>
        <taxon>Monilinia</taxon>
    </lineage>
</organism>
<dbReference type="PANTHER" id="PTHR32305:SF15">
    <property type="entry name" value="PROTEIN RHSA-RELATED"/>
    <property type="match status" value="1"/>
</dbReference>
<feature type="region of interest" description="Disordered" evidence="2">
    <location>
        <begin position="974"/>
        <end position="1017"/>
    </location>
</feature>
<feature type="region of interest" description="Disordered" evidence="2">
    <location>
        <begin position="722"/>
        <end position="741"/>
    </location>
</feature>
<keyword evidence="1" id="KW-0677">Repeat</keyword>
<dbReference type="AlphaFoldDB" id="A0A8A3PCN8"/>
<evidence type="ECO:0000259" key="3">
    <source>
        <dbReference type="Pfam" id="PF25023"/>
    </source>
</evidence>
<protein>
    <recommendedName>
        <fullName evidence="3">Teneurin-like YD-shell domain-containing protein</fullName>
    </recommendedName>
</protein>
<dbReference type="PANTHER" id="PTHR32305">
    <property type="match status" value="1"/>
</dbReference>
<dbReference type="Pfam" id="PF25023">
    <property type="entry name" value="TEN_YD-shell"/>
    <property type="match status" value="1"/>
</dbReference>
<dbReference type="Pfam" id="PF05593">
    <property type="entry name" value="RHS_repeat"/>
    <property type="match status" value="1"/>
</dbReference>